<gene>
    <name evidence="1" type="ORF">EVAR_86568_1</name>
</gene>
<sequence length="126" mass="13895">MVDFQRESINGSSLTMNCLDTIKHSVRQKIVTHTHNTGVLLKLVGTVFWDLKVSRFDDNSTFQNRTQTQIFPMIFENLHSGKLKNSRPNIHSLRQRAPNNSSLSISVTRAGAGRVSQSGAVSAGGV</sequence>
<evidence type="ECO:0000313" key="2">
    <source>
        <dbReference type="Proteomes" id="UP000299102"/>
    </source>
</evidence>
<dbReference type="EMBL" id="BGZK01002565">
    <property type="protein sequence ID" value="GBP94950.1"/>
    <property type="molecule type" value="Genomic_DNA"/>
</dbReference>
<proteinExistence type="predicted"/>
<reference evidence="1 2" key="1">
    <citation type="journal article" date="2019" name="Commun. Biol.">
        <title>The bagworm genome reveals a unique fibroin gene that provides high tensile strength.</title>
        <authorList>
            <person name="Kono N."/>
            <person name="Nakamura H."/>
            <person name="Ohtoshi R."/>
            <person name="Tomita M."/>
            <person name="Numata K."/>
            <person name="Arakawa K."/>
        </authorList>
    </citation>
    <scope>NUCLEOTIDE SEQUENCE [LARGE SCALE GENOMIC DNA]</scope>
</reference>
<name>A0A4C2A449_EUMVA</name>
<organism evidence="1 2">
    <name type="scientific">Eumeta variegata</name>
    <name type="common">Bagworm moth</name>
    <name type="synonym">Eumeta japonica</name>
    <dbReference type="NCBI Taxonomy" id="151549"/>
    <lineage>
        <taxon>Eukaryota</taxon>
        <taxon>Metazoa</taxon>
        <taxon>Ecdysozoa</taxon>
        <taxon>Arthropoda</taxon>
        <taxon>Hexapoda</taxon>
        <taxon>Insecta</taxon>
        <taxon>Pterygota</taxon>
        <taxon>Neoptera</taxon>
        <taxon>Endopterygota</taxon>
        <taxon>Lepidoptera</taxon>
        <taxon>Glossata</taxon>
        <taxon>Ditrysia</taxon>
        <taxon>Tineoidea</taxon>
        <taxon>Psychidae</taxon>
        <taxon>Oiketicinae</taxon>
        <taxon>Eumeta</taxon>
    </lineage>
</organism>
<comment type="caution">
    <text evidence="1">The sequence shown here is derived from an EMBL/GenBank/DDBJ whole genome shotgun (WGS) entry which is preliminary data.</text>
</comment>
<dbReference type="AlphaFoldDB" id="A0A4C2A449"/>
<accession>A0A4C2A449</accession>
<keyword evidence="2" id="KW-1185">Reference proteome</keyword>
<evidence type="ECO:0000313" key="1">
    <source>
        <dbReference type="EMBL" id="GBP94950.1"/>
    </source>
</evidence>
<protein>
    <submittedName>
        <fullName evidence="1">Uncharacterized protein</fullName>
    </submittedName>
</protein>
<dbReference type="Proteomes" id="UP000299102">
    <property type="component" value="Unassembled WGS sequence"/>
</dbReference>